<feature type="compositionally biased region" description="Basic and acidic residues" evidence="8">
    <location>
        <begin position="220"/>
        <end position="230"/>
    </location>
</feature>
<dbReference type="InterPro" id="IPR018246">
    <property type="entry name" value="AP_endonuc_F2_Zn_BS"/>
</dbReference>
<keyword evidence="4" id="KW-0227">DNA damage</keyword>
<dbReference type="Pfam" id="PF01261">
    <property type="entry name" value="AP_endonuc_2"/>
    <property type="match status" value="1"/>
</dbReference>
<dbReference type="PROSITE" id="PS51432">
    <property type="entry name" value="AP_NUCLEASE_F2_4"/>
    <property type="match status" value="1"/>
</dbReference>
<evidence type="ECO:0000256" key="4">
    <source>
        <dbReference type="ARBA" id="ARBA00022763"/>
    </source>
</evidence>
<dbReference type="Gene3D" id="3.20.20.150">
    <property type="entry name" value="Divalent-metal-dependent TIM barrel enzymes"/>
    <property type="match status" value="1"/>
</dbReference>
<reference evidence="11 12" key="1">
    <citation type="journal article" date="2017" name="Int. J. Parasitol.">
        <title>The genome of the protozoan parasite Cystoisospora suis and a reverse vaccinology approach to identify vaccine candidates.</title>
        <authorList>
            <person name="Palmieri N."/>
            <person name="Shrestha A."/>
            <person name="Ruttkowski B."/>
            <person name="Beck T."/>
            <person name="Vogl C."/>
            <person name="Tomley F."/>
            <person name="Blake D.P."/>
            <person name="Joachim A."/>
        </authorList>
    </citation>
    <scope>NUCLEOTIDE SEQUENCE [LARGE SCALE GENOMIC DNA]</scope>
    <source>
        <strain evidence="11 12">Wien I</strain>
    </source>
</reference>
<keyword evidence="9" id="KW-0732">Signal</keyword>
<keyword evidence="11" id="KW-0255">Endonuclease</keyword>
<dbReference type="EMBL" id="MIGC01000579">
    <property type="protein sequence ID" value="PHJ24684.1"/>
    <property type="molecule type" value="Genomic_DNA"/>
</dbReference>
<dbReference type="GO" id="GO:0005739">
    <property type="term" value="C:mitochondrion"/>
    <property type="evidence" value="ECO:0007669"/>
    <property type="project" value="TreeGrafter"/>
</dbReference>
<dbReference type="GO" id="GO:0008270">
    <property type="term" value="F:zinc ion binding"/>
    <property type="evidence" value="ECO:0007669"/>
    <property type="project" value="InterPro"/>
</dbReference>
<evidence type="ECO:0000256" key="2">
    <source>
        <dbReference type="ARBA" id="ARBA00005340"/>
    </source>
</evidence>
<keyword evidence="6" id="KW-0862">Zinc</keyword>
<protein>
    <submittedName>
        <fullName evidence="11">Endonuclease iv apn</fullName>
    </submittedName>
</protein>
<gene>
    <name evidence="11" type="ORF">CSUI_001462</name>
</gene>
<dbReference type="InterPro" id="IPR036237">
    <property type="entry name" value="Xyl_isomerase-like_sf"/>
</dbReference>
<dbReference type="NCBIfam" id="TIGR00587">
    <property type="entry name" value="nfo"/>
    <property type="match status" value="1"/>
</dbReference>
<evidence type="ECO:0000256" key="8">
    <source>
        <dbReference type="SAM" id="MobiDB-lite"/>
    </source>
</evidence>
<accession>A0A2C6LCH4</accession>
<dbReference type="PANTHER" id="PTHR21445:SF0">
    <property type="entry name" value="APURINIC-APYRIMIDINIC ENDONUCLEASE"/>
    <property type="match status" value="1"/>
</dbReference>
<dbReference type="GeneID" id="94424879"/>
<organism evidence="11 12">
    <name type="scientific">Cystoisospora suis</name>
    <dbReference type="NCBI Taxonomy" id="483139"/>
    <lineage>
        <taxon>Eukaryota</taxon>
        <taxon>Sar</taxon>
        <taxon>Alveolata</taxon>
        <taxon>Apicomplexa</taxon>
        <taxon>Conoidasida</taxon>
        <taxon>Coccidia</taxon>
        <taxon>Eucoccidiorida</taxon>
        <taxon>Eimeriorina</taxon>
        <taxon>Sarcocystidae</taxon>
        <taxon>Cystoisospora</taxon>
    </lineage>
</organism>
<dbReference type="GO" id="GO:0008081">
    <property type="term" value="F:phosphoric diester hydrolase activity"/>
    <property type="evidence" value="ECO:0007669"/>
    <property type="project" value="TreeGrafter"/>
</dbReference>
<dbReference type="GO" id="GO:0003906">
    <property type="term" value="F:DNA-(apurinic or apyrimidinic site) endonuclease activity"/>
    <property type="evidence" value="ECO:0007669"/>
    <property type="project" value="TreeGrafter"/>
</dbReference>
<dbReference type="VEuPathDB" id="ToxoDB:CSUI_001462"/>
<name>A0A2C6LCH4_9APIC</name>
<evidence type="ECO:0000256" key="3">
    <source>
        <dbReference type="ARBA" id="ARBA00022723"/>
    </source>
</evidence>
<feature type="compositionally biased region" description="Basic residues" evidence="8">
    <location>
        <begin position="190"/>
        <end position="199"/>
    </location>
</feature>
<sequence>MRFRQRTSCCRCRALISYLFVWVVIAKSESSRRGCAAMYAAWRAHLANTGVEDLLLTSFLVTGERRFSAGSYRDTSTGRFAPPRNGQGTGQWHARSAYGLVGLSTETEKAASALTPLGRNFLTRGKDLTGTSAARENRRRDEFAAVAMGKPHESPDDRDKVIQGGAVSQVLAKEDATANARQAVTVTMKREKRLKGRKTGKIERTPLAEKTTEEAPGIKWKHEPKAPKKERGGKKKGALNKKVAEETQEEGAPKSKRAKTGSPGKSSSRKAPTEEFAPEDDQLFLKHRAIAERSRKFLGAHISAAGGAQFAPLNCLAIAGQAFAFFLKNQRRWESPPISLESETQFKANAHRLMLDTPAHVLPHGSYLINLANPDGAKREVSFAAFLDDLQRCEQIGVHRYVFHPGSTTGACTREEGIANVADCINKALATTKFVNILIENMAGQKNVLCSKFEDIRDILAQIHNKDRASYWCLP</sequence>
<keyword evidence="12" id="KW-1185">Reference proteome</keyword>
<dbReference type="PANTHER" id="PTHR21445">
    <property type="entry name" value="ENDONUCLEASE IV ENDODEOXYRIBONUCLEASE IV"/>
    <property type="match status" value="1"/>
</dbReference>
<feature type="chain" id="PRO_5012971213" evidence="9">
    <location>
        <begin position="27"/>
        <end position="475"/>
    </location>
</feature>
<dbReference type="AlphaFoldDB" id="A0A2C6LCH4"/>
<feature type="signal peptide" evidence="9">
    <location>
        <begin position="1"/>
        <end position="26"/>
    </location>
</feature>
<evidence type="ECO:0000259" key="10">
    <source>
        <dbReference type="Pfam" id="PF01261"/>
    </source>
</evidence>
<dbReference type="GO" id="GO:0005634">
    <property type="term" value="C:nucleus"/>
    <property type="evidence" value="ECO:0007669"/>
    <property type="project" value="TreeGrafter"/>
</dbReference>
<dbReference type="RefSeq" id="XP_067926356.1">
    <property type="nucleotide sequence ID" value="XM_068061668.1"/>
</dbReference>
<comment type="caution">
    <text evidence="11">The sequence shown here is derived from an EMBL/GenBank/DDBJ whole genome shotgun (WGS) entry which is preliminary data.</text>
</comment>
<keyword evidence="3" id="KW-0479">Metal-binding</keyword>
<dbReference type="GO" id="GO:0006284">
    <property type="term" value="P:base-excision repair"/>
    <property type="evidence" value="ECO:0007669"/>
    <property type="project" value="TreeGrafter"/>
</dbReference>
<dbReference type="OrthoDB" id="7663182at2759"/>
<dbReference type="SUPFAM" id="SSF51658">
    <property type="entry name" value="Xylose isomerase-like"/>
    <property type="match status" value="1"/>
</dbReference>
<feature type="compositionally biased region" description="Basic and acidic residues" evidence="8">
    <location>
        <begin position="200"/>
        <end position="213"/>
    </location>
</feature>
<comment type="cofactor">
    <cofactor evidence="1">
        <name>Zn(2+)</name>
        <dbReference type="ChEBI" id="CHEBI:29105"/>
    </cofactor>
</comment>
<feature type="domain" description="Xylose isomerase-like TIM barrel" evidence="10">
    <location>
        <begin position="321"/>
        <end position="467"/>
    </location>
</feature>
<dbReference type="SMART" id="SM00518">
    <property type="entry name" value="AP2Ec"/>
    <property type="match status" value="1"/>
</dbReference>
<evidence type="ECO:0000256" key="9">
    <source>
        <dbReference type="SAM" id="SignalP"/>
    </source>
</evidence>
<evidence type="ECO:0000256" key="6">
    <source>
        <dbReference type="ARBA" id="ARBA00022833"/>
    </source>
</evidence>
<evidence type="ECO:0000313" key="11">
    <source>
        <dbReference type="EMBL" id="PHJ24684.1"/>
    </source>
</evidence>
<keyword evidence="11" id="KW-0540">Nuclease</keyword>
<dbReference type="PROSITE" id="PS00729">
    <property type="entry name" value="AP_NUCLEASE_F2_1"/>
    <property type="match status" value="1"/>
</dbReference>
<dbReference type="GO" id="GO:0003677">
    <property type="term" value="F:DNA binding"/>
    <property type="evidence" value="ECO:0007669"/>
    <property type="project" value="InterPro"/>
</dbReference>
<evidence type="ECO:0000256" key="5">
    <source>
        <dbReference type="ARBA" id="ARBA00022801"/>
    </source>
</evidence>
<comment type="similarity">
    <text evidence="2">Belongs to the AP endonuclease 2 family.</text>
</comment>
<feature type="region of interest" description="Disordered" evidence="8">
    <location>
        <begin position="188"/>
        <end position="280"/>
    </location>
</feature>
<keyword evidence="7" id="KW-0234">DNA repair</keyword>
<keyword evidence="5" id="KW-0378">Hydrolase</keyword>
<evidence type="ECO:0000256" key="1">
    <source>
        <dbReference type="ARBA" id="ARBA00001947"/>
    </source>
</evidence>
<evidence type="ECO:0000256" key="7">
    <source>
        <dbReference type="ARBA" id="ARBA00023204"/>
    </source>
</evidence>
<dbReference type="InterPro" id="IPR013022">
    <property type="entry name" value="Xyl_isomerase-like_TIM-brl"/>
</dbReference>
<proteinExistence type="inferred from homology"/>
<dbReference type="Proteomes" id="UP000221165">
    <property type="component" value="Unassembled WGS sequence"/>
</dbReference>
<dbReference type="InterPro" id="IPR001719">
    <property type="entry name" value="AP_endonuc_2"/>
</dbReference>
<evidence type="ECO:0000313" key="12">
    <source>
        <dbReference type="Proteomes" id="UP000221165"/>
    </source>
</evidence>